<evidence type="ECO:0000256" key="1">
    <source>
        <dbReference type="SAM" id="Phobius"/>
    </source>
</evidence>
<dbReference type="PIRSF" id="PIRSF029033">
    <property type="entry name" value="UCP029033"/>
    <property type="match status" value="1"/>
</dbReference>
<gene>
    <name evidence="2" type="ORF">H3309_16135</name>
</gene>
<proteinExistence type="predicted"/>
<dbReference type="PANTHER" id="PTHR34387:SF2">
    <property type="entry name" value="SLR1258 PROTEIN"/>
    <property type="match status" value="1"/>
</dbReference>
<dbReference type="GO" id="GO:0006974">
    <property type="term" value="P:DNA damage response"/>
    <property type="evidence" value="ECO:0007669"/>
    <property type="project" value="TreeGrafter"/>
</dbReference>
<feature type="transmembrane region" description="Helical" evidence="1">
    <location>
        <begin position="6"/>
        <end position="26"/>
    </location>
</feature>
<name>A0A7G5IHG2_9SPHN</name>
<keyword evidence="1" id="KW-1133">Transmembrane helix</keyword>
<keyword evidence="1" id="KW-0472">Membrane</keyword>
<dbReference type="Gene3D" id="3.30.70.2970">
    <property type="entry name" value="Protein of unknown function (DUF541), domain 2"/>
    <property type="match status" value="1"/>
</dbReference>
<organism evidence="2 3">
    <name type="scientific">Sandaracinobacteroides saxicola</name>
    <dbReference type="NCBI Taxonomy" id="2759707"/>
    <lineage>
        <taxon>Bacteria</taxon>
        <taxon>Pseudomonadati</taxon>
        <taxon>Pseudomonadota</taxon>
        <taxon>Alphaproteobacteria</taxon>
        <taxon>Sphingomonadales</taxon>
        <taxon>Sphingosinicellaceae</taxon>
        <taxon>Sandaracinobacteroides</taxon>
    </lineage>
</organism>
<dbReference type="Proteomes" id="UP000515292">
    <property type="component" value="Chromosome"/>
</dbReference>
<dbReference type="AlphaFoldDB" id="A0A7G5IHG2"/>
<dbReference type="InterPro" id="IPR052022">
    <property type="entry name" value="26kDa_periplasmic_antigen"/>
</dbReference>
<dbReference type="EMBL" id="CP059851">
    <property type="protein sequence ID" value="QMW22804.1"/>
    <property type="molecule type" value="Genomic_DNA"/>
</dbReference>
<dbReference type="RefSeq" id="WP_182296048.1">
    <property type="nucleotide sequence ID" value="NZ_CP059851.1"/>
</dbReference>
<reference evidence="2 3" key="1">
    <citation type="submission" date="2020-07" db="EMBL/GenBank/DDBJ databases">
        <title>Complete genome sequence for Sandaracinobacter sp. M6.</title>
        <authorList>
            <person name="Tang Y."/>
            <person name="Liu Q."/>
            <person name="Guo Z."/>
            <person name="Lei P."/>
            <person name="Huang B."/>
        </authorList>
    </citation>
    <scope>NUCLEOTIDE SEQUENCE [LARGE SCALE GENOMIC DNA]</scope>
    <source>
        <strain evidence="2 3">M6</strain>
    </source>
</reference>
<protein>
    <submittedName>
        <fullName evidence="2">SIMPL domain-containing protein</fullName>
    </submittedName>
</protein>
<dbReference type="Pfam" id="PF04402">
    <property type="entry name" value="SIMPL"/>
    <property type="match status" value="1"/>
</dbReference>
<dbReference type="InterPro" id="IPR016907">
    <property type="entry name" value="UCP029033"/>
</dbReference>
<keyword evidence="1" id="KW-0812">Transmembrane</keyword>
<sequence length="237" mass="24620">MSQPLQSPVIAGGLVALGLALAGLLVGNGIARIKSGDAVVSVRGVAERNVTADLATWTIATQAAGSDLASVQAKADADAAAVRAFLKANGFAGDEVSNRGISVSQYMDSNSGRLNITIRQRLQVRTTRINDMVKAFANQAEIIRQGVALDSDGGGGLTYSFTKLNEVKPAMIAEATKSARAAAEQFAKDSETAVGGIRTATQGLFSIEARDGETGSGSDTPNQKVRVVTTIEFYLDE</sequence>
<dbReference type="PANTHER" id="PTHR34387">
    <property type="entry name" value="SLR1258 PROTEIN"/>
    <property type="match status" value="1"/>
</dbReference>
<evidence type="ECO:0000313" key="3">
    <source>
        <dbReference type="Proteomes" id="UP000515292"/>
    </source>
</evidence>
<keyword evidence="3" id="KW-1185">Reference proteome</keyword>
<accession>A0A7G5IHG2</accession>
<dbReference type="KEGG" id="sand:H3309_16135"/>
<dbReference type="InterPro" id="IPR007497">
    <property type="entry name" value="SIMPL/DUF541"/>
</dbReference>
<evidence type="ECO:0000313" key="2">
    <source>
        <dbReference type="EMBL" id="QMW22804.1"/>
    </source>
</evidence>